<dbReference type="Gene3D" id="3.30.465.10">
    <property type="match status" value="2"/>
</dbReference>
<dbReference type="Proteomes" id="UP001551482">
    <property type="component" value="Unassembled WGS sequence"/>
</dbReference>
<protein>
    <submittedName>
        <fullName evidence="3">Xanthine dehydrogenase family protein subunit M</fullName>
    </submittedName>
</protein>
<dbReference type="PANTHER" id="PTHR42659">
    <property type="entry name" value="XANTHINE DEHYDROGENASE SUBUNIT C-RELATED"/>
    <property type="match status" value="1"/>
</dbReference>
<dbReference type="InterPro" id="IPR016166">
    <property type="entry name" value="FAD-bd_PCMH"/>
</dbReference>
<dbReference type="EMBL" id="JBEZFP010000058">
    <property type="protein sequence ID" value="MEU8136200.1"/>
    <property type="molecule type" value="Genomic_DNA"/>
</dbReference>
<dbReference type="Gene3D" id="3.30.390.50">
    <property type="entry name" value="CO dehydrogenase flavoprotein, C-terminal domain"/>
    <property type="match status" value="1"/>
</dbReference>
<dbReference type="Pfam" id="PF00941">
    <property type="entry name" value="FAD_binding_5"/>
    <property type="match status" value="1"/>
</dbReference>
<name>A0ABV3DKB5_9ACTN</name>
<keyword evidence="1" id="KW-0560">Oxidoreductase</keyword>
<gene>
    <name evidence="3" type="ORF">AB0C36_22150</name>
</gene>
<feature type="domain" description="FAD-binding PCMH-type" evidence="2">
    <location>
        <begin position="1"/>
        <end position="219"/>
    </location>
</feature>
<dbReference type="Gene3D" id="3.30.43.10">
    <property type="entry name" value="Uridine Diphospho-n-acetylenolpyruvylglucosamine Reductase, domain 2"/>
    <property type="match status" value="1"/>
</dbReference>
<comment type="caution">
    <text evidence="3">The sequence shown here is derived from an EMBL/GenBank/DDBJ whole genome shotgun (WGS) entry which is preliminary data.</text>
</comment>
<proteinExistence type="predicted"/>
<dbReference type="InterPro" id="IPR005107">
    <property type="entry name" value="CO_DH_flav_C"/>
</dbReference>
<dbReference type="PANTHER" id="PTHR42659:SF1">
    <property type="entry name" value="OXIDOREDUCTASE"/>
    <property type="match status" value="1"/>
</dbReference>
<dbReference type="SUPFAM" id="SSF55447">
    <property type="entry name" value="CO dehydrogenase flavoprotein C-terminal domain-like"/>
    <property type="match status" value="1"/>
</dbReference>
<dbReference type="PROSITE" id="PS51387">
    <property type="entry name" value="FAD_PCMH"/>
    <property type="match status" value="1"/>
</dbReference>
<evidence type="ECO:0000313" key="3">
    <source>
        <dbReference type="EMBL" id="MEU8136200.1"/>
    </source>
</evidence>
<dbReference type="SUPFAM" id="SSF56176">
    <property type="entry name" value="FAD-binding/transporter-associated domain-like"/>
    <property type="match status" value="1"/>
</dbReference>
<dbReference type="RefSeq" id="WP_358356537.1">
    <property type="nucleotide sequence ID" value="NZ_JBEZFP010000058.1"/>
</dbReference>
<keyword evidence="4" id="KW-1185">Reference proteome</keyword>
<evidence type="ECO:0000256" key="1">
    <source>
        <dbReference type="ARBA" id="ARBA00023002"/>
    </source>
</evidence>
<sequence length="338" mass="35050">MRSFTYARPHDLTQLWREHGPDAAYIAGGTNLVDLMKCGVATPQRVVDIGALPLGGIELDGDKLHVGALATNSDLAAHPLVVRHLPMLAQALLSGASPQLRNLATLGGNLMQRTRCGYFRDIAMPCNKREPGAGCAAMDGSHHGHAVLGTSEHCIATHPSDLAVALVALDAQVSVAGPNGARVVPADAFHLPPGDRPDRETQLAAGELILGVAIPLEAAGAHSCYVKVRERASYAFALASAAVGLDVRDGTIRDARVALGGVATTPWRARAAERVLVGSAPGPAVFGRAADAAAEGARPLRDNAYKVELIRRVVTRALTTLPDAPPPAAPGPLSGEPT</sequence>
<dbReference type="Pfam" id="PF03450">
    <property type="entry name" value="CO_deh_flav_C"/>
    <property type="match status" value="1"/>
</dbReference>
<dbReference type="InterPro" id="IPR002346">
    <property type="entry name" value="Mopterin_DH_FAD-bd"/>
</dbReference>
<evidence type="ECO:0000259" key="2">
    <source>
        <dbReference type="PROSITE" id="PS51387"/>
    </source>
</evidence>
<dbReference type="SMART" id="SM01092">
    <property type="entry name" value="CO_deh_flav_C"/>
    <property type="match status" value="1"/>
</dbReference>
<evidence type="ECO:0000313" key="4">
    <source>
        <dbReference type="Proteomes" id="UP001551482"/>
    </source>
</evidence>
<reference evidence="3 4" key="1">
    <citation type="submission" date="2024-06" db="EMBL/GenBank/DDBJ databases">
        <title>The Natural Products Discovery Center: Release of the First 8490 Sequenced Strains for Exploring Actinobacteria Biosynthetic Diversity.</title>
        <authorList>
            <person name="Kalkreuter E."/>
            <person name="Kautsar S.A."/>
            <person name="Yang D."/>
            <person name="Bader C.D."/>
            <person name="Teijaro C.N."/>
            <person name="Fluegel L."/>
            <person name="Davis C.M."/>
            <person name="Simpson J.R."/>
            <person name="Lauterbach L."/>
            <person name="Steele A.D."/>
            <person name="Gui C."/>
            <person name="Meng S."/>
            <person name="Li G."/>
            <person name="Viehrig K."/>
            <person name="Ye F."/>
            <person name="Su P."/>
            <person name="Kiefer A.F."/>
            <person name="Nichols A."/>
            <person name="Cepeda A.J."/>
            <person name="Yan W."/>
            <person name="Fan B."/>
            <person name="Jiang Y."/>
            <person name="Adhikari A."/>
            <person name="Zheng C.-J."/>
            <person name="Schuster L."/>
            <person name="Cowan T.M."/>
            <person name="Smanski M.J."/>
            <person name="Chevrette M.G."/>
            <person name="De Carvalho L.P.S."/>
            <person name="Shen B."/>
        </authorList>
    </citation>
    <scope>NUCLEOTIDE SEQUENCE [LARGE SCALE GENOMIC DNA]</scope>
    <source>
        <strain evidence="3 4">NPDC048946</strain>
    </source>
</reference>
<dbReference type="InterPro" id="IPR036683">
    <property type="entry name" value="CO_DH_flav_C_dom_sf"/>
</dbReference>
<dbReference type="InterPro" id="IPR036318">
    <property type="entry name" value="FAD-bd_PCMH-like_sf"/>
</dbReference>
<dbReference type="InterPro" id="IPR051312">
    <property type="entry name" value="Diverse_Substr_Oxidored"/>
</dbReference>
<accession>A0ABV3DKB5</accession>
<dbReference type="InterPro" id="IPR016169">
    <property type="entry name" value="FAD-bd_PCMH_sub2"/>
</dbReference>
<dbReference type="InterPro" id="IPR016167">
    <property type="entry name" value="FAD-bd_PCMH_sub1"/>
</dbReference>
<organism evidence="3 4">
    <name type="scientific">Streptodolium elevatio</name>
    <dbReference type="NCBI Taxonomy" id="3157996"/>
    <lineage>
        <taxon>Bacteria</taxon>
        <taxon>Bacillati</taxon>
        <taxon>Actinomycetota</taxon>
        <taxon>Actinomycetes</taxon>
        <taxon>Kitasatosporales</taxon>
        <taxon>Streptomycetaceae</taxon>
        <taxon>Streptodolium</taxon>
    </lineage>
</organism>